<gene>
    <name evidence="2" type="ORF">B0H63DRAFT_18333</name>
</gene>
<keyword evidence="1" id="KW-0732">Signal</keyword>
<evidence type="ECO:0000256" key="1">
    <source>
        <dbReference type="SAM" id="SignalP"/>
    </source>
</evidence>
<proteinExistence type="predicted"/>
<reference evidence="2" key="1">
    <citation type="journal article" date="2023" name="Mol. Phylogenet. Evol.">
        <title>Genome-scale phylogeny and comparative genomics of the fungal order Sordariales.</title>
        <authorList>
            <person name="Hensen N."/>
            <person name="Bonometti L."/>
            <person name="Westerberg I."/>
            <person name="Brannstrom I.O."/>
            <person name="Guillou S."/>
            <person name="Cros-Aarteil S."/>
            <person name="Calhoun S."/>
            <person name="Haridas S."/>
            <person name="Kuo A."/>
            <person name="Mondo S."/>
            <person name="Pangilinan J."/>
            <person name="Riley R."/>
            <person name="LaButti K."/>
            <person name="Andreopoulos B."/>
            <person name="Lipzen A."/>
            <person name="Chen C."/>
            <person name="Yan M."/>
            <person name="Daum C."/>
            <person name="Ng V."/>
            <person name="Clum A."/>
            <person name="Steindorff A."/>
            <person name="Ohm R.A."/>
            <person name="Martin F."/>
            <person name="Silar P."/>
            <person name="Natvig D.O."/>
            <person name="Lalanne C."/>
            <person name="Gautier V."/>
            <person name="Ament-Velasquez S.L."/>
            <person name="Kruys A."/>
            <person name="Hutchinson M.I."/>
            <person name="Powell A.J."/>
            <person name="Barry K."/>
            <person name="Miller A.N."/>
            <person name="Grigoriev I.V."/>
            <person name="Debuchy R."/>
            <person name="Gladieux P."/>
            <person name="Hiltunen Thoren M."/>
            <person name="Johannesson H."/>
        </authorList>
    </citation>
    <scope>NUCLEOTIDE SEQUENCE</scope>
    <source>
        <strain evidence="2">CBS 232.78</strain>
    </source>
</reference>
<dbReference type="Proteomes" id="UP001285441">
    <property type="component" value="Unassembled WGS sequence"/>
</dbReference>
<evidence type="ECO:0000313" key="2">
    <source>
        <dbReference type="EMBL" id="KAK3393481.1"/>
    </source>
</evidence>
<feature type="signal peptide" evidence="1">
    <location>
        <begin position="1"/>
        <end position="18"/>
    </location>
</feature>
<comment type="caution">
    <text evidence="2">The sequence shown here is derived from an EMBL/GenBank/DDBJ whole genome shotgun (WGS) entry which is preliminary data.</text>
</comment>
<evidence type="ECO:0000313" key="3">
    <source>
        <dbReference type="Proteomes" id="UP001285441"/>
    </source>
</evidence>
<keyword evidence="3" id="KW-1185">Reference proteome</keyword>
<accession>A0AAE0P543</accession>
<reference evidence="2" key="2">
    <citation type="submission" date="2023-06" db="EMBL/GenBank/DDBJ databases">
        <authorList>
            <consortium name="Lawrence Berkeley National Laboratory"/>
            <person name="Haridas S."/>
            <person name="Hensen N."/>
            <person name="Bonometti L."/>
            <person name="Westerberg I."/>
            <person name="Brannstrom I.O."/>
            <person name="Guillou S."/>
            <person name="Cros-Aarteil S."/>
            <person name="Calhoun S."/>
            <person name="Kuo A."/>
            <person name="Mondo S."/>
            <person name="Pangilinan J."/>
            <person name="Riley R."/>
            <person name="LaButti K."/>
            <person name="Andreopoulos B."/>
            <person name="Lipzen A."/>
            <person name="Chen C."/>
            <person name="Yanf M."/>
            <person name="Daum C."/>
            <person name="Ng V."/>
            <person name="Clum A."/>
            <person name="Steindorff A."/>
            <person name="Ohm R."/>
            <person name="Martin F."/>
            <person name="Silar P."/>
            <person name="Natvig D."/>
            <person name="Lalanne C."/>
            <person name="Gautier V."/>
            <person name="Ament-velasquez S.L."/>
            <person name="Kruys A."/>
            <person name="Hutchinson M.I."/>
            <person name="Powell A.J."/>
            <person name="Barry K."/>
            <person name="Miller A.N."/>
            <person name="Grigoriev I.V."/>
            <person name="Debuchy R."/>
            <person name="Gladieux P."/>
            <person name="Thoren M.H."/>
            <person name="Johannesson H."/>
        </authorList>
    </citation>
    <scope>NUCLEOTIDE SEQUENCE</scope>
    <source>
        <strain evidence="2">CBS 232.78</strain>
    </source>
</reference>
<sequence>MKFSLLITVLAAMAVVDAAAVQDEKRWCQSEGQACAVVKRAADAFVDSFKTHGPVARDDSTASREAKRSAEQLAVVFATSAEDAEDFYASLGIPKTGKDSKVKREAEAAPWCRLFPGQACWKAKREANPEPWCRLFPGQACWKVKREAEAEPAEVQARCESEGGACLMAKRAAEAVLNSIESHAVKREAEPWCRLFPGQACWKREAEAEAACNSINGACTKATRDIHAIVNAARSIVEAN</sequence>
<dbReference type="AlphaFoldDB" id="A0AAE0P543"/>
<feature type="chain" id="PRO_5041920331" evidence="1">
    <location>
        <begin position="19"/>
        <end position="240"/>
    </location>
</feature>
<name>A0AAE0P543_9PEZI</name>
<dbReference type="EMBL" id="JAULSW010000001">
    <property type="protein sequence ID" value="KAK3393481.1"/>
    <property type="molecule type" value="Genomic_DNA"/>
</dbReference>
<protein>
    <submittedName>
        <fullName evidence="2">Pheromone gene 1 protein</fullName>
    </submittedName>
</protein>
<organism evidence="2 3">
    <name type="scientific">Podospora didyma</name>
    <dbReference type="NCBI Taxonomy" id="330526"/>
    <lineage>
        <taxon>Eukaryota</taxon>
        <taxon>Fungi</taxon>
        <taxon>Dikarya</taxon>
        <taxon>Ascomycota</taxon>
        <taxon>Pezizomycotina</taxon>
        <taxon>Sordariomycetes</taxon>
        <taxon>Sordariomycetidae</taxon>
        <taxon>Sordariales</taxon>
        <taxon>Podosporaceae</taxon>
        <taxon>Podospora</taxon>
    </lineage>
</organism>